<reference evidence="3" key="1">
    <citation type="submission" date="2017-01" db="EMBL/GenBank/DDBJ databases">
        <authorList>
            <person name="Varghese N."/>
            <person name="Submissions S."/>
        </authorList>
    </citation>
    <scope>NUCLEOTIDE SEQUENCE [LARGE SCALE GENOMIC DNA]</scope>
    <source>
        <strain evidence="3">DSM 17126</strain>
    </source>
</reference>
<dbReference type="EMBL" id="FTNY01000003">
    <property type="protein sequence ID" value="SIS35857.1"/>
    <property type="molecule type" value="Genomic_DNA"/>
</dbReference>
<accession>A0A1N7IFI6</accession>
<sequence>MECAIKSANTSMKTIYILFALSISNFLFSQTKLIAFKSHSGNSADFNTAVSEDLFDANASNLGIVPKRYVRDARLDSVIIVNDNESVLVTSSAQKRVPDGVKRVWEPGREIVRNHALFSKKNIDSVKQVLKRDYYFVNDMDSVVFVEYDKENKSYRQIKPAVSKPQKEKSEKTPRGLLLGILMLSGASGFYSWKKNKKNNEK</sequence>
<proteinExistence type="predicted"/>
<name>A0A1N7IFI6_9FLAO</name>
<protein>
    <submittedName>
        <fullName evidence="2">Uncharacterized protein</fullName>
    </submittedName>
</protein>
<gene>
    <name evidence="2" type="ORF">SAMN05421639_103488</name>
</gene>
<dbReference type="AlphaFoldDB" id="A0A1N7IFI6"/>
<feature type="transmembrane region" description="Helical" evidence="1">
    <location>
        <begin position="176"/>
        <end position="193"/>
    </location>
</feature>
<evidence type="ECO:0000256" key="1">
    <source>
        <dbReference type="SAM" id="Phobius"/>
    </source>
</evidence>
<dbReference type="Proteomes" id="UP000186373">
    <property type="component" value="Unassembled WGS sequence"/>
</dbReference>
<organism evidence="2 3">
    <name type="scientific">Chryseobacterium shigense</name>
    <dbReference type="NCBI Taxonomy" id="297244"/>
    <lineage>
        <taxon>Bacteria</taxon>
        <taxon>Pseudomonadati</taxon>
        <taxon>Bacteroidota</taxon>
        <taxon>Flavobacteriia</taxon>
        <taxon>Flavobacteriales</taxon>
        <taxon>Weeksellaceae</taxon>
        <taxon>Chryseobacterium group</taxon>
        <taxon>Chryseobacterium</taxon>
    </lineage>
</organism>
<keyword evidence="1" id="KW-0812">Transmembrane</keyword>
<evidence type="ECO:0000313" key="3">
    <source>
        <dbReference type="Proteomes" id="UP000186373"/>
    </source>
</evidence>
<keyword evidence="1" id="KW-1133">Transmembrane helix</keyword>
<keyword evidence="1" id="KW-0472">Membrane</keyword>
<evidence type="ECO:0000313" key="2">
    <source>
        <dbReference type="EMBL" id="SIS35857.1"/>
    </source>
</evidence>
<keyword evidence="3" id="KW-1185">Reference proteome</keyword>